<evidence type="ECO:0000313" key="8">
    <source>
        <dbReference type="EMBL" id="NKI31257.1"/>
    </source>
</evidence>
<evidence type="ECO:0000256" key="7">
    <source>
        <dbReference type="SAM" id="Phobius"/>
    </source>
</evidence>
<evidence type="ECO:0000256" key="2">
    <source>
        <dbReference type="ARBA" id="ARBA00022692"/>
    </source>
</evidence>
<proteinExistence type="predicted"/>
<evidence type="ECO:0000256" key="4">
    <source>
        <dbReference type="ARBA" id="ARBA00023136"/>
    </source>
</evidence>
<organism evidence="8 9">
    <name type="scientific">Croceivirga thetidis</name>
    <dbReference type="NCBI Taxonomy" id="2721623"/>
    <lineage>
        <taxon>Bacteria</taxon>
        <taxon>Pseudomonadati</taxon>
        <taxon>Bacteroidota</taxon>
        <taxon>Flavobacteriia</taxon>
        <taxon>Flavobacteriales</taxon>
        <taxon>Flavobacteriaceae</taxon>
        <taxon>Croceivirga</taxon>
    </lineage>
</organism>
<evidence type="ECO:0000256" key="3">
    <source>
        <dbReference type="ARBA" id="ARBA00022989"/>
    </source>
</evidence>
<feature type="transmembrane region" description="Helical" evidence="7">
    <location>
        <begin position="53"/>
        <end position="70"/>
    </location>
</feature>
<protein>
    <submittedName>
        <fullName evidence="8">Uncharacterized protein</fullName>
    </submittedName>
</protein>
<gene>
    <name evidence="8" type="ORF">HCU67_04830</name>
</gene>
<keyword evidence="4 7" id="KW-0472">Membrane</keyword>
<feature type="region of interest" description="Disordered" evidence="6">
    <location>
        <begin position="1"/>
        <end position="25"/>
    </location>
</feature>
<dbReference type="SUPFAM" id="SSF90123">
    <property type="entry name" value="ABC transporter transmembrane region"/>
    <property type="match status" value="1"/>
</dbReference>
<feature type="coiled-coil region" evidence="5">
    <location>
        <begin position="155"/>
        <end position="189"/>
    </location>
</feature>
<reference evidence="8 9" key="1">
    <citation type="submission" date="2020-04" db="EMBL/GenBank/DDBJ databases">
        <authorList>
            <person name="Yoon J."/>
        </authorList>
    </citation>
    <scope>NUCLEOTIDE SEQUENCE [LARGE SCALE GENOMIC DNA]</scope>
    <source>
        <strain evidence="8 9">DJ-13</strain>
    </source>
</reference>
<keyword evidence="2 7" id="KW-0812">Transmembrane</keyword>
<sequence>MIEEGFEEEEFEELDNNSEEKSDKADLNQPFSLNFISELNTLRDALTFRKEEVLFIGLSIVFGHFVLFYLADFQYAIIFVAILFCYGVLLFYLYRYYKIKKRKVYDLIGEVSHYNECLTKENQKHKKQQIVQRDQKVTLKVKEKEFVKIDSLQSSVLLKEEYERLQKILNELETLQKQQEVEIQEFDKKIGRYFEISRLMKVIVGSISNIIERLDKK</sequence>
<feature type="transmembrane region" description="Helical" evidence="7">
    <location>
        <begin position="76"/>
        <end position="94"/>
    </location>
</feature>
<dbReference type="RefSeq" id="WP_168551441.1">
    <property type="nucleotide sequence ID" value="NZ_JAAWWL010000001.1"/>
</dbReference>
<dbReference type="Proteomes" id="UP000718451">
    <property type="component" value="Unassembled WGS sequence"/>
</dbReference>
<name>A0ABX1GR57_9FLAO</name>
<accession>A0ABX1GR57</accession>
<dbReference type="EMBL" id="JAAWWL010000001">
    <property type="protein sequence ID" value="NKI31257.1"/>
    <property type="molecule type" value="Genomic_DNA"/>
</dbReference>
<comment type="caution">
    <text evidence="8">The sequence shown here is derived from an EMBL/GenBank/DDBJ whole genome shotgun (WGS) entry which is preliminary data.</text>
</comment>
<feature type="compositionally biased region" description="Acidic residues" evidence="6">
    <location>
        <begin position="1"/>
        <end position="17"/>
    </location>
</feature>
<dbReference type="InterPro" id="IPR036640">
    <property type="entry name" value="ABC1_TM_sf"/>
</dbReference>
<evidence type="ECO:0000256" key="6">
    <source>
        <dbReference type="SAM" id="MobiDB-lite"/>
    </source>
</evidence>
<keyword evidence="5" id="KW-0175">Coiled coil</keyword>
<evidence type="ECO:0000256" key="1">
    <source>
        <dbReference type="ARBA" id="ARBA00004651"/>
    </source>
</evidence>
<keyword evidence="9" id="KW-1185">Reference proteome</keyword>
<comment type="subcellular location">
    <subcellularLocation>
        <location evidence="1">Cell membrane</location>
        <topology evidence="1">Multi-pass membrane protein</topology>
    </subcellularLocation>
</comment>
<evidence type="ECO:0000256" key="5">
    <source>
        <dbReference type="SAM" id="Coils"/>
    </source>
</evidence>
<evidence type="ECO:0000313" key="9">
    <source>
        <dbReference type="Proteomes" id="UP000718451"/>
    </source>
</evidence>
<keyword evidence="3 7" id="KW-1133">Transmembrane helix</keyword>